<comment type="similarity">
    <text evidence="1">Belongs to the glycosyl hydrolase 32 family.</text>
</comment>
<proteinExistence type="inferred from homology"/>
<dbReference type="InterPro" id="IPR013148">
    <property type="entry name" value="Glyco_hydro_32_N"/>
</dbReference>
<keyword evidence="4" id="KW-0326">Glycosidase</keyword>
<dbReference type="GO" id="GO:0004564">
    <property type="term" value="F:beta-fructofuranosidase activity"/>
    <property type="evidence" value="ECO:0007669"/>
    <property type="project" value="UniProtKB-EC"/>
</dbReference>
<organism evidence="6 7">
    <name type="scientific">Agromyces rhizosphaerae</name>
    <dbReference type="NCBI Taxonomy" id="88374"/>
    <lineage>
        <taxon>Bacteria</taxon>
        <taxon>Bacillati</taxon>
        <taxon>Actinomycetota</taxon>
        <taxon>Actinomycetes</taxon>
        <taxon>Micrococcales</taxon>
        <taxon>Microbacteriaceae</taxon>
        <taxon>Agromyces</taxon>
    </lineage>
</organism>
<dbReference type="Gene3D" id="2.115.10.20">
    <property type="entry name" value="Glycosyl hydrolase domain, family 43"/>
    <property type="match status" value="1"/>
</dbReference>
<evidence type="ECO:0000259" key="5">
    <source>
        <dbReference type="Pfam" id="PF00251"/>
    </source>
</evidence>
<evidence type="ECO:0000256" key="3">
    <source>
        <dbReference type="ARBA" id="ARBA00022801"/>
    </source>
</evidence>
<dbReference type="CDD" id="cd08995">
    <property type="entry name" value="GH32_EcAec43-like"/>
    <property type="match status" value="1"/>
</dbReference>
<dbReference type="AlphaFoldDB" id="A0A9W6CXN9"/>
<evidence type="ECO:0000313" key="6">
    <source>
        <dbReference type="EMBL" id="GLI27142.1"/>
    </source>
</evidence>
<reference evidence="6" key="1">
    <citation type="submission" date="2022-12" db="EMBL/GenBank/DDBJ databases">
        <title>Reference genome sequencing for broad-spectrum identification of bacterial and archaeal isolates by mass spectrometry.</title>
        <authorList>
            <person name="Sekiguchi Y."/>
            <person name="Tourlousse D.M."/>
        </authorList>
    </citation>
    <scope>NUCLEOTIDE SEQUENCE</scope>
    <source>
        <strain evidence="6">14</strain>
    </source>
</reference>
<evidence type="ECO:0000256" key="1">
    <source>
        <dbReference type="ARBA" id="ARBA00009902"/>
    </source>
</evidence>
<dbReference type="InterPro" id="IPR001362">
    <property type="entry name" value="Glyco_hydro_32"/>
</dbReference>
<dbReference type="SUPFAM" id="SSF75005">
    <property type="entry name" value="Arabinanase/levansucrase/invertase"/>
    <property type="match status" value="1"/>
</dbReference>
<comment type="caution">
    <text evidence="6">The sequence shown here is derived from an EMBL/GenBank/DDBJ whole genome shotgun (WGS) entry which is preliminary data.</text>
</comment>
<feature type="domain" description="Glycosyl hydrolase family 32 N-terminal" evidence="5">
    <location>
        <begin position="9"/>
        <end position="287"/>
    </location>
</feature>
<dbReference type="InterPro" id="IPR023296">
    <property type="entry name" value="Glyco_hydro_beta-prop_sf"/>
</dbReference>
<dbReference type="Proteomes" id="UP001144396">
    <property type="component" value="Unassembled WGS sequence"/>
</dbReference>
<dbReference type="SMART" id="SM00640">
    <property type="entry name" value="Glyco_32"/>
    <property type="match status" value="1"/>
</dbReference>
<dbReference type="RefSeq" id="WP_281883426.1">
    <property type="nucleotide sequence ID" value="NZ_BSDP01000001.1"/>
</dbReference>
<keyword evidence="3" id="KW-0378">Hydrolase</keyword>
<dbReference type="Gene3D" id="2.60.120.560">
    <property type="entry name" value="Exo-inulinase, domain 1"/>
    <property type="match status" value="1"/>
</dbReference>
<dbReference type="GO" id="GO:0005975">
    <property type="term" value="P:carbohydrate metabolic process"/>
    <property type="evidence" value="ECO:0007669"/>
    <property type="project" value="InterPro"/>
</dbReference>
<sequence length="490" mass="54527">MDQRGFYRPDGGWVGDVIPWQEDGVFHLFYLHESRRTPKDGMPWHRVTTDDLVEFRETGPAIPSGGPAADDFNVYTGSIVVDDLGTHHAFYTGQNPKHLGADGKPLQLVLHASSGDGMQTWQSHPADTFGAPDGYESADWRDPFVFRDADAGLWRMLITARHVDGPERRRGVIAQYTSTDLVRWSLAEPFWDPRRYVAHECPEVFQWGDWWYLVYSEFSDAFTTRYRMARSLHGPWIVPEHDTLDGRAYYAAKSAERDGRHFFFGWIASREGESDDGAWQWAGTMSVLEAEQRGDGSLGFHPPRELRETFADPVGALPPGTTLTAPDGYAETLAHGTAPSSFRLVARLHTAPGTSECGVLLRASDDGDEGYRLRLEPRRGRLVFDRWPRRLTGGEQWQISGDVPHAIELERPAALGPGEHALDIIVDGDLCVATLDDEVVLSTRLYDRPSGRVGVFVGEGSAVVTEFTLLARSEPRSHTPGADRLVAATG</sequence>
<evidence type="ECO:0000256" key="4">
    <source>
        <dbReference type="ARBA" id="ARBA00023295"/>
    </source>
</evidence>
<dbReference type="Pfam" id="PF00251">
    <property type="entry name" value="Glyco_hydro_32N"/>
    <property type="match status" value="1"/>
</dbReference>
<dbReference type="EC" id="3.2.1.26" evidence="2"/>
<name>A0A9W6CXN9_9MICO</name>
<gene>
    <name evidence="6" type="ORF">ARHIZOSPH14_13840</name>
</gene>
<dbReference type="PANTHER" id="PTHR43101:SF1">
    <property type="entry name" value="BETA-FRUCTOSIDASE"/>
    <property type="match status" value="1"/>
</dbReference>
<accession>A0A9W6CXN9</accession>
<evidence type="ECO:0000313" key="7">
    <source>
        <dbReference type="Proteomes" id="UP001144396"/>
    </source>
</evidence>
<dbReference type="PANTHER" id="PTHR43101">
    <property type="entry name" value="BETA-FRUCTOSIDASE"/>
    <property type="match status" value="1"/>
</dbReference>
<evidence type="ECO:0000256" key="2">
    <source>
        <dbReference type="ARBA" id="ARBA00012758"/>
    </source>
</evidence>
<protein>
    <recommendedName>
        <fullName evidence="2">beta-fructofuranosidase</fullName>
        <ecNumber evidence="2">3.2.1.26</ecNumber>
    </recommendedName>
</protein>
<dbReference type="InterPro" id="IPR051214">
    <property type="entry name" value="GH32_Enzymes"/>
</dbReference>
<dbReference type="EMBL" id="BSDP01000001">
    <property type="protein sequence ID" value="GLI27142.1"/>
    <property type="molecule type" value="Genomic_DNA"/>
</dbReference>
<keyword evidence="7" id="KW-1185">Reference proteome</keyword>